<organism evidence="1">
    <name type="scientific">marine metagenome</name>
    <dbReference type="NCBI Taxonomy" id="408172"/>
    <lineage>
        <taxon>unclassified sequences</taxon>
        <taxon>metagenomes</taxon>
        <taxon>ecological metagenomes</taxon>
    </lineage>
</organism>
<evidence type="ECO:0000313" key="1">
    <source>
        <dbReference type="EMBL" id="SVC47242.1"/>
    </source>
</evidence>
<proteinExistence type="predicted"/>
<accession>A0A382MIK6</accession>
<protein>
    <submittedName>
        <fullName evidence="1">Uncharacterized protein</fullName>
    </submittedName>
</protein>
<reference evidence="1" key="1">
    <citation type="submission" date="2018-05" db="EMBL/GenBank/DDBJ databases">
        <authorList>
            <person name="Lanie J.A."/>
            <person name="Ng W.-L."/>
            <person name="Kazmierczak K.M."/>
            <person name="Andrzejewski T.M."/>
            <person name="Davidsen T.M."/>
            <person name="Wayne K.J."/>
            <person name="Tettelin H."/>
            <person name="Glass J.I."/>
            <person name="Rusch D."/>
            <person name="Podicherti R."/>
            <person name="Tsui H.-C.T."/>
            <person name="Winkler M.E."/>
        </authorList>
    </citation>
    <scope>NUCLEOTIDE SEQUENCE</scope>
</reference>
<name>A0A382MIK6_9ZZZZ</name>
<dbReference type="EMBL" id="UINC01093097">
    <property type="protein sequence ID" value="SVC47242.1"/>
    <property type="molecule type" value="Genomic_DNA"/>
</dbReference>
<dbReference type="AlphaFoldDB" id="A0A382MIK6"/>
<gene>
    <name evidence="1" type="ORF">METZ01_LOCUS300096</name>
</gene>
<sequence length="51" mass="6286">MSADLLELKPETAKKLMELFYQCMEEGMPKEKAYKEMYKRFFDDEKNWLEE</sequence>